<dbReference type="OrthoDB" id="763647at2"/>
<dbReference type="RefSeq" id="WP_131611827.1">
    <property type="nucleotide sequence ID" value="NZ_SJSM01000024.1"/>
</dbReference>
<evidence type="ECO:0000313" key="2">
    <source>
        <dbReference type="Proteomes" id="UP000291117"/>
    </source>
</evidence>
<evidence type="ECO:0000313" key="1">
    <source>
        <dbReference type="EMBL" id="TCC87152.1"/>
    </source>
</evidence>
<gene>
    <name evidence="1" type="ORF">EZ444_23150</name>
</gene>
<protein>
    <submittedName>
        <fullName evidence="1">Uncharacterized protein</fullName>
    </submittedName>
</protein>
<dbReference type="AlphaFoldDB" id="A0A4R0MLV5"/>
<dbReference type="EMBL" id="SJSM01000024">
    <property type="protein sequence ID" value="TCC87152.1"/>
    <property type="molecule type" value="Genomic_DNA"/>
</dbReference>
<keyword evidence="2" id="KW-1185">Reference proteome</keyword>
<proteinExistence type="predicted"/>
<name>A0A4R0MLV5_9SPHI</name>
<sequence length="143" mass="16687">MRPLKIYFKILKVGNGKLLKNKDEVNNHIVDLINKNPSQPAAELRTIALESLNHTDLGQQSLQISDRFFISKAIDIEVIITFLPEEKAIQDQFYTQWRYIQVSSPYRLIQYLDENKIIVYSEKTKILHTIKLDKDITVVVDED</sequence>
<comment type="caution">
    <text evidence="1">The sequence shown here is derived from an EMBL/GenBank/DDBJ whole genome shotgun (WGS) entry which is preliminary data.</text>
</comment>
<accession>A0A4R0MLV5</accession>
<organism evidence="1 2">
    <name type="scientific">Pedobacter hiemivivus</name>
    <dbReference type="NCBI Taxonomy" id="2530454"/>
    <lineage>
        <taxon>Bacteria</taxon>
        <taxon>Pseudomonadati</taxon>
        <taxon>Bacteroidota</taxon>
        <taxon>Sphingobacteriia</taxon>
        <taxon>Sphingobacteriales</taxon>
        <taxon>Sphingobacteriaceae</taxon>
        <taxon>Pedobacter</taxon>
    </lineage>
</organism>
<reference evidence="1 2" key="1">
    <citation type="submission" date="2019-02" db="EMBL/GenBank/DDBJ databases">
        <title>Pedobacter sp. RP-3-8 sp. nov., isolated from Arctic soil.</title>
        <authorList>
            <person name="Dahal R.H."/>
        </authorList>
    </citation>
    <scope>NUCLEOTIDE SEQUENCE [LARGE SCALE GENOMIC DNA]</scope>
    <source>
        <strain evidence="1 2">RP-3-8</strain>
    </source>
</reference>
<dbReference type="Proteomes" id="UP000291117">
    <property type="component" value="Unassembled WGS sequence"/>
</dbReference>